<dbReference type="SUPFAM" id="SSF52540">
    <property type="entry name" value="P-loop containing nucleoside triphosphate hydrolases"/>
    <property type="match status" value="1"/>
</dbReference>
<evidence type="ECO:0000256" key="2">
    <source>
        <dbReference type="ARBA" id="ARBA00022821"/>
    </source>
</evidence>
<dbReference type="GO" id="GO:0043531">
    <property type="term" value="F:ADP binding"/>
    <property type="evidence" value="ECO:0007669"/>
    <property type="project" value="InterPro"/>
</dbReference>
<reference evidence="5 6" key="1">
    <citation type="submission" date="2023-12" db="EMBL/GenBank/DDBJ databases">
        <title>A high-quality genome assembly for Dillenia turbinata (Dilleniales).</title>
        <authorList>
            <person name="Chanderbali A."/>
        </authorList>
    </citation>
    <scope>NUCLEOTIDE SEQUENCE [LARGE SCALE GENOMIC DNA]</scope>
    <source>
        <strain evidence="5">LSX21</strain>
        <tissue evidence="5">Leaf</tissue>
    </source>
</reference>
<feature type="domain" description="Disease resistance protein winged helix" evidence="4">
    <location>
        <begin position="365"/>
        <end position="407"/>
    </location>
</feature>
<keyword evidence="6" id="KW-1185">Reference proteome</keyword>
<dbReference type="InterPro" id="IPR036388">
    <property type="entry name" value="WH-like_DNA-bd_sf"/>
</dbReference>
<dbReference type="PANTHER" id="PTHR23155:SF1172">
    <property type="entry name" value="DISEASE RESISTANCE RPP13-LIKE PROTEIN 4"/>
    <property type="match status" value="1"/>
</dbReference>
<dbReference type="InterPro" id="IPR044974">
    <property type="entry name" value="Disease_R_plants"/>
</dbReference>
<dbReference type="InterPro" id="IPR042197">
    <property type="entry name" value="Apaf_helical"/>
</dbReference>
<evidence type="ECO:0000313" key="5">
    <source>
        <dbReference type="EMBL" id="KAK6944202.1"/>
    </source>
</evidence>
<dbReference type="InterPro" id="IPR027417">
    <property type="entry name" value="P-loop_NTPase"/>
</dbReference>
<dbReference type="PRINTS" id="PR00364">
    <property type="entry name" value="DISEASERSIST"/>
</dbReference>
<dbReference type="PANTHER" id="PTHR23155">
    <property type="entry name" value="DISEASE RESISTANCE PROTEIN RP"/>
    <property type="match status" value="1"/>
</dbReference>
<dbReference type="Gene3D" id="1.10.8.430">
    <property type="entry name" value="Helical domain of apoptotic protease-activating factors"/>
    <property type="match status" value="1"/>
</dbReference>
<dbReference type="Pfam" id="PF23559">
    <property type="entry name" value="WHD_DRP"/>
    <property type="match status" value="1"/>
</dbReference>
<keyword evidence="1" id="KW-0677">Repeat</keyword>
<dbReference type="AlphaFoldDB" id="A0AAN8WE18"/>
<evidence type="ECO:0000313" key="6">
    <source>
        <dbReference type="Proteomes" id="UP001370490"/>
    </source>
</evidence>
<dbReference type="EMBL" id="JBAMMX010000003">
    <property type="protein sequence ID" value="KAK6944202.1"/>
    <property type="molecule type" value="Genomic_DNA"/>
</dbReference>
<dbReference type="Proteomes" id="UP001370490">
    <property type="component" value="Unassembled WGS sequence"/>
</dbReference>
<keyword evidence="2" id="KW-0611">Plant defense</keyword>
<dbReference type="InterPro" id="IPR058922">
    <property type="entry name" value="WHD_DRP"/>
</dbReference>
<sequence length="408" mass="46341">MLPQRRRKTKRKNQTLRRIMIDLRELIYKAEDILADCQLHYEDAIKPSNAFLLCFSPAKLPFQHQGSKRLEAINAKVINIKQNISSYLGVPLLTAHEPLDAQKHQMSRWSSPIYDHTQVVGLEADNRKIKDWLFNASNGLLAIGIVGMGGVGKTTTAQTVFNDREVEEWFERRIWVCVSQTFTEEQIMRSMLRNLGDVNLGDDCAELLKKINHYLQGKRYLIGMDDVWSNDNSWWLRIYEGLPKGNGSSIIITTRIEEVVQKMGVAEARTHRPKCLDKGDSWLLFCKIAFAATEGECSNQELETVGKEIVDKCKGLPLAIKAVGALPTIFQDELAENDDSVMASLRLSYDELPPYLKSCFLCFSVYPEDCIISKEQLVYWWVGEGFVPLRNGRSSIEAGDHCFSGLTN</sequence>
<dbReference type="GO" id="GO:0098542">
    <property type="term" value="P:defense response to other organism"/>
    <property type="evidence" value="ECO:0007669"/>
    <property type="project" value="TreeGrafter"/>
</dbReference>
<evidence type="ECO:0000259" key="3">
    <source>
        <dbReference type="Pfam" id="PF00931"/>
    </source>
</evidence>
<dbReference type="Gene3D" id="3.40.50.300">
    <property type="entry name" value="P-loop containing nucleotide triphosphate hydrolases"/>
    <property type="match status" value="1"/>
</dbReference>
<name>A0AAN8WE18_9MAGN</name>
<dbReference type="Gene3D" id="1.10.10.10">
    <property type="entry name" value="Winged helix-like DNA-binding domain superfamily/Winged helix DNA-binding domain"/>
    <property type="match status" value="1"/>
</dbReference>
<dbReference type="FunFam" id="3.40.50.300:FF:001091">
    <property type="entry name" value="Probable disease resistance protein At1g61300"/>
    <property type="match status" value="1"/>
</dbReference>
<accession>A0AAN8WE18</accession>
<protein>
    <submittedName>
        <fullName evidence="5">NB-ARC</fullName>
    </submittedName>
</protein>
<proteinExistence type="predicted"/>
<evidence type="ECO:0000259" key="4">
    <source>
        <dbReference type="Pfam" id="PF23559"/>
    </source>
</evidence>
<feature type="domain" description="NB-ARC" evidence="3">
    <location>
        <begin position="124"/>
        <end position="293"/>
    </location>
</feature>
<organism evidence="5 6">
    <name type="scientific">Dillenia turbinata</name>
    <dbReference type="NCBI Taxonomy" id="194707"/>
    <lineage>
        <taxon>Eukaryota</taxon>
        <taxon>Viridiplantae</taxon>
        <taxon>Streptophyta</taxon>
        <taxon>Embryophyta</taxon>
        <taxon>Tracheophyta</taxon>
        <taxon>Spermatophyta</taxon>
        <taxon>Magnoliopsida</taxon>
        <taxon>eudicotyledons</taxon>
        <taxon>Gunneridae</taxon>
        <taxon>Pentapetalae</taxon>
        <taxon>Dilleniales</taxon>
        <taxon>Dilleniaceae</taxon>
        <taxon>Dillenia</taxon>
    </lineage>
</organism>
<comment type="caution">
    <text evidence="5">The sequence shown here is derived from an EMBL/GenBank/DDBJ whole genome shotgun (WGS) entry which is preliminary data.</text>
</comment>
<dbReference type="InterPro" id="IPR002182">
    <property type="entry name" value="NB-ARC"/>
</dbReference>
<gene>
    <name evidence="5" type="ORF">RJ641_025304</name>
</gene>
<evidence type="ECO:0000256" key="1">
    <source>
        <dbReference type="ARBA" id="ARBA00022737"/>
    </source>
</evidence>
<dbReference type="Pfam" id="PF00931">
    <property type="entry name" value="NB-ARC"/>
    <property type="match status" value="1"/>
</dbReference>